<evidence type="ECO:0000256" key="1">
    <source>
        <dbReference type="SAM" id="Phobius"/>
    </source>
</evidence>
<evidence type="ECO:0008006" key="4">
    <source>
        <dbReference type="Google" id="ProtNLM"/>
    </source>
</evidence>
<gene>
    <name evidence="2" type="ORF">DJ021_03910</name>
</gene>
<feature type="transmembrane region" description="Helical" evidence="1">
    <location>
        <begin position="209"/>
        <end position="227"/>
    </location>
</feature>
<name>A0A328B1X9_9CAUL</name>
<feature type="transmembrane region" description="Helical" evidence="1">
    <location>
        <begin position="175"/>
        <end position="197"/>
    </location>
</feature>
<keyword evidence="1" id="KW-1133">Transmembrane helix</keyword>
<feature type="transmembrane region" description="Helical" evidence="1">
    <location>
        <begin position="5"/>
        <end position="26"/>
    </location>
</feature>
<sequence>MGTFYVWMAALFVLIAFSGFAGTYWLQLPAGTFVGAPLLHLHGILFSAWTLFFLSQTWLAASGQMQHHRAWGVAGVSLATAMVFVGFATAIASMQKDVAAGYAQQARAFAIVPISAAVLFAILVTWAVVTVKRPETHKRLMMLATMSILQAPIGRFFFLAIVGGGPGVRPGSAPAAPVATTIGAGLVVAVLILAVIIYDWRKRGRPHPVYLIGGAAVVIVELIRVPLAESPQWQSIAQALGTFGAYT</sequence>
<evidence type="ECO:0000313" key="2">
    <source>
        <dbReference type="EMBL" id="RAK59008.1"/>
    </source>
</evidence>
<organism evidence="2 3">
    <name type="scientific">Phenylobacterium hankyongense</name>
    <dbReference type="NCBI Taxonomy" id="1813876"/>
    <lineage>
        <taxon>Bacteria</taxon>
        <taxon>Pseudomonadati</taxon>
        <taxon>Pseudomonadota</taxon>
        <taxon>Alphaproteobacteria</taxon>
        <taxon>Caulobacterales</taxon>
        <taxon>Caulobacteraceae</taxon>
        <taxon>Phenylobacterium</taxon>
    </lineage>
</organism>
<dbReference type="EMBL" id="QFYP01000001">
    <property type="protein sequence ID" value="RAK59008.1"/>
    <property type="molecule type" value="Genomic_DNA"/>
</dbReference>
<feature type="transmembrane region" description="Helical" evidence="1">
    <location>
        <begin position="38"/>
        <end position="59"/>
    </location>
</feature>
<comment type="caution">
    <text evidence="2">The sequence shown here is derived from an EMBL/GenBank/DDBJ whole genome shotgun (WGS) entry which is preliminary data.</text>
</comment>
<keyword evidence="1" id="KW-0812">Transmembrane</keyword>
<reference evidence="3" key="1">
    <citation type="submission" date="2018-05" db="EMBL/GenBank/DDBJ databases">
        <authorList>
            <person name="Li X."/>
        </authorList>
    </citation>
    <scope>NUCLEOTIDE SEQUENCE [LARGE SCALE GENOMIC DNA]</scope>
    <source>
        <strain evidence="3">HKS-05</strain>
    </source>
</reference>
<dbReference type="Proteomes" id="UP000249842">
    <property type="component" value="Unassembled WGS sequence"/>
</dbReference>
<keyword evidence="3" id="KW-1185">Reference proteome</keyword>
<proteinExistence type="predicted"/>
<keyword evidence="1" id="KW-0472">Membrane</keyword>
<protein>
    <recommendedName>
        <fullName evidence="4">DUF2306 domain-containing protein</fullName>
    </recommendedName>
</protein>
<dbReference type="OrthoDB" id="648493at2"/>
<evidence type="ECO:0000313" key="3">
    <source>
        <dbReference type="Proteomes" id="UP000249842"/>
    </source>
</evidence>
<feature type="transmembrane region" description="Helical" evidence="1">
    <location>
        <begin position="106"/>
        <end position="128"/>
    </location>
</feature>
<dbReference type="AlphaFoldDB" id="A0A328B1X9"/>
<feature type="transmembrane region" description="Helical" evidence="1">
    <location>
        <begin position="71"/>
        <end position="94"/>
    </location>
</feature>
<accession>A0A328B1X9</accession>
<feature type="transmembrane region" description="Helical" evidence="1">
    <location>
        <begin position="140"/>
        <end position="163"/>
    </location>
</feature>